<proteinExistence type="predicted"/>
<dbReference type="InterPro" id="IPR007332">
    <property type="entry name" value="DUF411"/>
</dbReference>
<sequence>MLATIRTAVLRRSLAGALMLGGSLAACSAQAATFTMYRDASCGCCTAWADHIEHGDDHSVETVDHPDMRAVKAEHGVPAQLQSCHTAIVDGYVIEGHVPAADIERLLAERPAGVTGLAVPGMPMGSPGMEHGGHRQAYQVVAFGPEGMKVWASYPAQAGAGS</sequence>
<comment type="caution">
    <text evidence="2">The sequence shown here is derived from an EMBL/GenBank/DDBJ whole genome shotgun (WGS) entry which is preliminary data.</text>
</comment>
<feature type="chain" id="PRO_5046942572" evidence="1">
    <location>
        <begin position="32"/>
        <end position="162"/>
    </location>
</feature>
<feature type="signal peptide" evidence="1">
    <location>
        <begin position="1"/>
        <end position="31"/>
    </location>
</feature>
<dbReference type="Pfam" id="PF04214">
    <property type="entry name" value="DUF411"/>
    <property type="match status" value="1"/>
</dbReference>
<gene>
    <name evidence="2" type="ORF">Q9K01_03410</name>
</gene>
<dbReference type="EMBL" id="JAVAIL010000001">
    <property type="protein sequence ID" value="MDP4538668.1"/>
    <property type="molecule type" value="Genomic_DNA"/>
</dbReference>
<name>A0ABT9H5S4_9SPHN</name>
<reference evidence="2 3" key="1">
    <citation type="submission" date="2023-08" db="EMBL/GenBank/DDBJ databases">
        <title>genomic of DY56.</title>
        <authorList>
            <person name="Wang Y."/>
        </authorList>
    </citation>
    <scope>NUCLEOTIDE SEQUENCE [LARGE SCALE GENOMIC DNA]</scope>
    <source>
        <strain evidence="2 3">DY56-A-20</strain>
    </source>
</reference>
<protein>
    <submittedName>
        <fullName evidence="2">DUF411 domain-containing protein</fullName>
    </submittedName>
</protein>
<evidence type="ECO:0000313" key="2">
    <source>
        <dbReference type="EMBL" id="MDP4538668.1"/>
    </source>
</evidence>
<evidence type="ECO:0000256" key="1">
    <source>
        <dbReference type="SAM" id="SignalP"/>
    </source>
</evidence>
<accession>A0ABT9H5S4</accession>
<keyword evidence="3" id="KW-1185">Reference proteome</keyword>
<dbReference type="PROSITE" id="PS51257">
    <property type="entry name" value="PROKAR_LIPOPROTEIN"/>
    <property type="match status" value="1"/>
</dbReference>
<keyword evidence="1" id="KW-0732">Signal</keyword>
<organism evidence="2 3">
    <name type="scientific">Qipengyuania benthica</name>
    <dbReference type="NCBI Taxonomy" id="3067651"/>
    <lineage>
        <taxon>Bacteria</taxon>
        <taxon>Pseudomonadati</taxon>
        <taxon>Pseudomonadota</taxon>
        <taxon>Alphaproteobacteria</taxon>
        <taxon>Sphingomonadales</taxon>
        <taxon>Erythrobacteraceae</taxon>
        <taxon>Qipengyuania</taxon>
    </lineage>
</organism>
<evidence type="ECO:0000313" key="3">
    <source>
        <dbReference type="Proteomes" id="UP001235664"/>
    </source>
</evidence>
<dbReference type="Proteomes" id="UP001235664">
    <property type="component" value="Unassembled WGS sequence"/>
</dbReference>
<dbReference type="RefSeq" id="WP_305928793.1">
    <property type="nucleotide sequence ID" value="NZ_JAVAIL010000001.1"/>
</dbReference>